<dbReference type="InterPro" id="IPR016024">
    <property type="entry name" value="ARM-type_fold"/>
</dbReference>
<dbReference type="PANTHER" id="PTHR12697">
    <property type="entry name" value="PBS LYASE HEAT-LIKE PROTEIN"/>
    <property type="match status" value="1"/>
</dbReference>
<dbReference type="InterPro" id="IPR004155">
    <property type="entry name" value="PBS_lyase_HEAT"/>
</dbReference>
<keyword evidence="1" id="KW-0042">Antenna complex</keyword>
<proteinExistence type="predicted"/>
<evidence type="ECO:0008006" key="5">
    <source>
        <dbReference type="Google" id="ProtNLM"/>
    </source>
</evidence>
<organism evidence="3 4">
    <name type="scientific">Microseira wollei NIES-4236</name>
    <dbReference type="NCBI Taxonomy" id="2530354"/>
    <lineage>
        <taxon>Bacteria</taxon>
        <taxon>Bacillati</taxon>
        <taxon>Cyanobacteriota</taxon>
        <taxon>Cyanophyceae</taxon>
        <taxon>Oscillatoriophycideae</taxon>
        <taxon>Aerosakkonematales</taxon>
        <taxon>Aerosakkonemataceae</taxon>
        <taxon>Microseira</taxon>
    </lineage>
</organism>
<dbReference type="SMART" id="SM00567">
    <property type="entry name" value="EZ_HEAT"/>
    <property type="match status" value="5"/>
</dbReference>
<keyword evidence="2" id="KW-0605">Phycobilisome</keyword>
<evidence type="ECO:0000256" key="2">
    <source>
        <dbReference type="ARBA" id="ARBA00022738"/>
    </source>
</evidence>
<sequence length="243" mass="26141">MGVKAKEAVPVIVELLDFPEDGVRSNAASALGKIANKDVGGKLLPLLKDPDSYIRTEAVESLGLLGYAQGLHDIVDLLQTDEDYLVRLCAAEALGNLNDKSAMPALIAALNDSNEGVRAYAADSIGLLGVVEALPILQQKLESESSQFTRVFTLSALYRLGDEKSLFSLIKMLETTGYSLALTIFNLIHGLATPQNAALLKELILAFTQSRPSLDPHQPLYPNPSDLIKHLDSLTKSTSQANN</sequence>
<comment type="caution">
    <text evidence="3">The sequence shown here is derived from an EMBL/GenBank/DDBJ whole genome shotgun (WGS) entry which is preliminary data.</text>
</comment>
<name>A0AAV3X538_9CYAN</name>
<dbReference type="PANTHER" id="PTHR12697:SF5">
    <property type="entry name" value="DEOXYHYPUSINE HYDROXYLASE"/>
    <property type="match status" value="1"/>
</dbReference>
<dbReference type="Gene3D" id="1.25.10.10">
    <property type="entry name" value="Leucine-rich Repeat Variant"/>
    <property type="match status" value="2"/>
</dbReference>
<dbReference type="GO" id="GO:0030089">
    <property type="term" value="C:phycobilisome"/>
    <property type="evidence" value="ECO:0007669"/>
    <property type="project" value="UniProtKB-KW"/>
</dbReference>
<evidence type="ECO:0000313" key="3">
    <source>
        <dbReference type="EMBL" id="GET37403.1"/>
    </source>
</evidence>
<dbReference type="EMBL" id="BLAY01000027">
    <property type="protein sequence ID" value="GET37403.1"/>
    <property type="molecule type" value="Genomic_DNA"/>
</dbReference>
<dbReference type="GO" id="GO:0016491">
    <property type="term" value="F:oxidoreductase activity"/>
    <property type="evidence" value="ECO:0007669"/>
    <property type="project" value="TreeGrafter"/>
</dbReference>
<evidence type="ECO:0000313" key="4">
    <source>
        <dbReference type="Proteomes" id="UP001050975"/>
    </source>
</evidence>
<accession>A0AAV3X538</accession>
<dbReference type="AlphaFoldDB" id="A0AAV3X538"/>
<reference evidence="3" key="1">
    <citation type="submission" date="2019-10" db="EMBL/GenBank/DDBJ databases">
        <title>Draft genome sequece of Microseira wollei NIES-4236.</title>
        <authorList>
            <person name="Yamaguchi H."/>
            <person name="Suzuki S."/>
            <person name="Kawachi M."/>
        </authorList>
    </citation>
    <scope>NUCLEOTIDE SEQUENCE</scope>
    <source>
        <strain evidence="3">NIES-4236</strain>
    </source>
</reference>
<dbReference type="InterPro" id="IPR011989">
    <property type="entry name" value="ARM-like"/>
</dbReference>
<dbReference type="Pfam" id="PF13646">
    <property type="entry name" value="HEAT_2"/>
    <property type="match status" value="1"/>
</dbReference>
<dbReference type="Proteomes" id="UP001050975">
    <property type="component" value="Unassembled WGS sequence"/>
</dbReference>
<protein>
    <recommendedName>
        <fullName evidence="5">HEAT repeat-containing PBS lyase</fullName>
    </recommendedName>
</protein>
<gene>
    <name evidence="3" type="ORF">MiSe_21560</name>
</gene>
<evidence type="ECO:0000256" key="1">
    <source>
        <dbReference type="ARBA" id="ARBA00022549"/>
    </source>
</evidence>
<dbReference type="RefSeq" id="WP_373872776.1">
    <property type="nucleotide sequence ID" value="NZ_BLAY01000027.1"/>
</dbReference>
<keyword evidence="4" id="KW-1185">Reference proteome</keyword>
<dbReference type="SUPFAM" id="SSF48371">
    <property type="entry name" value="ARM repeat"/>
    <property type="match status" value="1"/>
</dbReference>